<proteinExistence type="predicted"/>
<comment type="caution">
    <text evidence="3">The sequence shown here is derived from an EMBL/GenBank/DDBJ whole genome shotgun (WGS) entry which is preliminary data.</text>
</comment>
<sequence>MRKIGAVAVAVALAAGLSGCGAIPVGQAPKASPTPTVDARAQQVYEQEVAYVRALRQQLPKTDLSATQVWVDLGHAVCAGFDDGLTPKELFDSMQGGGVTQQEASVVVVLSGIHLCPEYAPTPTP</sequence>
<feature type="domain" description="DUF732" evidence="2">
    <location>
        <begin position="49"/>
        <end position="118"/>
    </location>
</feature>
<evidence type="ECO:0000259" key="2">
    <source>
        <dbReference type="Pfam" id="PF05305"/>
    </source>
</evidence>
<dbReference type="PROSITE" id="PS51257">
    <property type="entry name" value="PROKAR_LIPOPROTEIN"/>
    <property type="match status" value="1"/>
</dbReference>
<gene>
    <name evidence="3" type="ORF">DC432_02785</name>
</gene>
<feature type="signal peptide" evidence="1">
    <location>
        <begin position="1"/>
        <end position="22"/>
    </location>
</feature>
<evidence type="ECO:0000256" key="1">
    <source>
        <dbReference type="SAM" id="SignalP"/>
    </source>
</evidence>
<name>A0A2T7WX04_MICTE</name>
<dbReference type="EMBL" id="QDFT01000004">
    <property type="protein sequence ID" value="PVE78955.1"/>
    <property type="molecule type" value="Genomic_DNA"/>
</dbReference>
<keyword evidence="1" id="KW-0732">Signal</keyword>
<dbReference type="Pfam" id="PF05305">
    <property type="entry name" value="DUF732"/>
    <property type="match status" value="1"/>
</dbReference>
<dbReference type="AlphaFoldDB" id="A0A2T7WX04"/>
<evidence type="ECO:0000313" key="4">
    <source>
        <dbReference type="Proteomes" id="UP000244649"/>
    </source>
</evidence>
<reference evidence="3 4" key="1">
    <citation type="submission" date="2018-04" db="EMBL/GenBank/DDBJ databases">
        <authorList>
            <person name="Go L.Y."/>
            <person name="Mitchell J.A."/>
        </authorList>
    </citation>
    <scope>NUCLEOTIDE SEQUENCE [LARGE SCALE GENOMIC DNA]</scope>
    <source>
        <strain evidence="3 4">TPD7010</strain>
    </source>
</reference>
<evidence type="ECO:0000313" key="3">
    <source>
        <dbReference type="EMBL" id="PVE78955.1"/>
    </source>
</evidence>
<dbReference type="InterPro" id="IPR007969">
    <property type="entry name" value="DUF732"/>
</dbReference>
<feature type="chain" id="PRO_5038589503" description="DUF732 domain-containing protein" evidence="1">
    <location>
        <begin position="23"/>
        <end position="125"/>
    </location>
</feature>
<accession>A0A2T7WX04</accession>
<protein>
    <recommendedName>
        <fullName evidence="2">DUF732 domain-containing protein</fullName>
    </recommendedName>
</protein>
<organism evidence="3 4">
    <name type="scientific">Microbacterium testaceum</name>
    <name type="common">Aureobacterium testaceum</name>
    <name type="synonym">Brevibacterium testaceum</name>
    <dbReference type="NCBI Taxonomy" id="2033"/>
    <lineage>
        <taxon>Bacteria</taxon>
        <taxon>Bacillati</taxon>
        <taxon>Actinomycetota</taxon>
        <taxon>Actinomycetes</taxon>
        <taxon>Micrococcales</taxon>
        <taxon>Microbacteriaceae</taxon>
        <taxon>Microbacterium</taxon>
    </lineage>
</organism>
<dbReference type="Proteomes" id="UP000244649">
    <property type="component" value="Unassembled WGS sequence"/>
</dbReference>
<dbReference type="RefSeq" id="WP_116536586.1">
    <property type="nucleotide sequence ID" value="NZ_JAQDQE010000001.1"/>
</dbReference>